<dbReference type="Proteomes" id="UP000014672">
    <property type="component" value="Chromosome"/>
</dbReference>
<evidence type="ECO:0000313" key="2">
    <source>
        <dbReference type="Proteomes" id="UP000014672"/>
    </source>
</evidence>
<dbReference type="EMBL" id="CP005384">
    <property type="protein sequence ID" value="AGO16036.1"/>
    <property type="molecule type" value="Genomic_DNA"/>
</dbReference>
<evidence type="ECO:0000313" key="1">
    <source>
        <dbReference type="EMBL" id="AGO16036.1"/>
    </source>
</evidence>
<proteinExistence type="predicted"/>
<dbReference type="KEGG" id="hpaz:K756_04115"/>
<protein>
    <submittedName>
        <fullName evidence="1">Uncharacterized protein</fullName>
    </submittedName>
</protein>
<name>A0A806J8Q4_GLAPU</name>
<accession>A0A806J8Q4</accession>
<sequence length="42" mass="5106">MKQLIQQIEQWAEDRNIINGSTNQIRFNIGYEPKELYSEMLY</sequence>
<dbReference type="AlphaFoldDB" id="A0A806J8Q4"/>
<organism evidence="1 2">
    <name type="scientific">Glaesserella parasuis ZJ0906</name>
    <dbReference type="NCBI Taxonomy" id="1322346"/>
    <lineage>
        <taxon>Bacteria</taxon>
        <taxon>Pseudomonadati</taxon>
        <taxon>Pseudomonadota</taxon>
        <taxon>Gammaproteobacteria</taxon>
        <taxon>Pasteurellales</taxon>
        <taxon>Pasteurellaceae</taxon>
        <taxon>Glaesserella</taxon>
    </lineage>
</organism>
<reference evidence="1 2" key="1">
    <citation type="journal article" date="2013" name="PLoS ONE">
        <title>Complete Genome Analysis of a Haemophilus parasuis Serovar 12 Strain from China.</title>
        <authorList>
            <person name="Li Y."/>
            <person name="Kwok A.H."/>
            <person name="Jiang J."/>
            <person name="Zou Y."/>
            <person name="Zheng F."/>
            <person name="Chen P."/>
            <person name="Hou C."/>
            <person name="Leung F.C."/>
            <person name="Jiang P."/>
        </authorList>
    </citation>
    <scope>NUCLEOTIDE SEQUENCE [LARGE SCALE GENOMIC DNA]</scope>
    <source>
        <strain evidence="1 2">ZJ0906</strain>
    </source>
</reference>
<gene>
    <name evidence="1" type="ORF">K756_04115</name>
</gene>